<reference evidence="2 3" key="1">
    <citation type="journal article" date="2021" name="Sci. Rep.">
        <title>The genome of the diatom Chaetoceros tenuissimus carries an ancient integrated fragment of an extant virus.</title>
        <authorList>
            <person name="Hongo Y."/>
            <person name="Kimura K."/>
            <person name="Takaki Y."/>
            <person name="Yoshida Y."/>
            <person name="Baba S."/>
            <person name="Kobayashi G."/>
            <person name="Nagasaki K."/>
            <person name="Hano T."/>
            <person name="Tomaru Y."/>
        </authorList>
    </citation>
    <scope>NUCLEOTIDE SEQUENCE [LARGE SCALE GENOMIC DNA]</scope>
    <source>
        <strain evidence="2 3">NIES-3715</strain>
    </source>
</reference>
<accession>A0AAD3H3Q0</accession>
<dbReference type="GO" id="GO:0016592">
    <property type="term" value="C:mediator complex"/>
    <property type="evidence" value="ECO:0007669"/>
    <property type="project" value="InterPro"/>
</dbReference>
<organism evidence="2 3">
    <name type="scientific">Chaetoceros tenuissimus</name>
    <dbReference type="NCBI Taxonomy" id="426638"/>
    <lineage>
        <taxon>Eukaryota</taxon>
        <taxon>Sar</taxon>
        <taxon>Stramenopiles</taxon>
        <taxon>Ochrophyta</taxon>
        <taxon>Bacillariophyta</taxon>
        <taxon>Coscinodiscophyceae</taxon>
        <taxon>Chaetocerotophycidae</taxon>
        <taxon>Chaetocerotales</taxon>
        <taxon>Chaetocerotaceae</taxon>
        <taxon>Chaetoceros</taxon>
    </lineage>
</organism>
<dbReference type="GO" id="GO:0006357">
    <property type="term" value="P:regulation of transcription by RNA polymerase II"/>
    <property type="evidence" value="ECO:0007669"/>
    <property type="project" value="InterPro"/>
</dbReference>
<evidence type="ECO:0000313" key="2">
    <source>
        <dbReference type="EMBL" id="GFH48903.1"/>
    </source>
</evidence>
<dbReference type="PANTHER" id="PTHR12809:SF2">
    <property type="entry name" value="MEDIATOR OF RNA POLYMERASE II TRANSCRIPTION SUBUNIT 14"/>
    <property type="match status" value="1"/>
</dbReference>
<sequence>MSSAQNSDDKGNEKPKPQTRLELSVNPADGTLLNAPLAVVINAATDALYNDLQNMSTGQPMSMYLPSSDDKRMPFTEKSEAMASLSFQERRHVIASRIARHLQSLSHVSALVASNLPTSGCKTDTVVSSQQPNIYALAQIPPENELSQITQTASQALEHVTSSWVSADTAQDSLYFHHDSLWKVRHHPHDILGSMEVLLKGKWSGLSRDLMLGDKYKDSTEKSWDEEEMKQRLKAVIRRKLVLGEVGNKLDQDKKFKWKIVFEKDCTSVRLLHGKARLEGDTKVYPIEARVTVLSEDNPAPWTLLSIRTRTAVKTGESNHQLELSKEQMFTLHKICERAMMQEEIQAKKQNEESEDKTKSKCIPRPLSKLLEISHVFSLSWQMEVLSAQADKLRKTSWLNMINVTPVKFIPEGEQFHKENGERVQPLAILIVHFWEIDDRNGYPKITSLSRSEDTTDLSHLKGKRNNFHDKESSKMLSMEVTATPQKGIEVSLSGGNNMDGDSPVVRSNIAKLLSSLQDPFQLSVSDALLSAVLISAERRCRAIRNAILRFQDLDGIDKSKSLPSWIHLTVESGSISVGVDVNYNGNDKESDRKSSRSPIVVFRLSCDSRTGQFIPTFHSSCSLLRHLSCNDPKSSEMQMLRQVKASSISSNASFEKSKLVARGRDSTGRITRDAFVALERSIDVLGKRVGIGGDWVDKDPSFSPVIREKSIREACGDVCIALRSCAAISTVFGIGGLALGVVGGTNAVPDISGGSLLSSECNLSLVPTPPLSTIMSQQLITEKVKELNGDTTTIMKLERELCCVTTSATNESLTLRLFCITTVTDSAIAPPCRQSCEELILEGAIVDEVVDSDAEMNRNTKRRKLSDVTGTGFGSIFDEVNHFAHRIKATWDSIYE</sequence>
<dbReference type="PANTHER" id="PTHR12809">
    <property type="entry name" value="MEDIATOR COMPLEX SUBUNIT"/>
    <property type="match status" value="1"/>
</dbReference>
<dbReference type="GO" id="GO:0070847">
    <property type="term" value="C:core mediator complex"/>
    <property type="evidence" value="ECO:0007669"/>
    <property type="project" value="TreeGrafter"/>
</dbReference>
<evidence type="ECO:0000313" key="3">
    <source>
        <dbReference type="Proteomes" id="UP001054902"/>
    </source>
</evidence>
<protein>
    <submittedName>
        <fullName evidence="2">Uncharacterized protein</fullName>
    </submittedName>
</protein>
<dbReference type="EMBL" id="BLLK01000029">
    <property type="protein sequence ID" value="GFH48903.1"/>
    <property type="molecule type" value="Genomic_DNA"/>
</dbReference>
<feature type="region of interest" description="Disordered" evidence="1">
    <location>
        <begin position="1"/>
        <end position="21"/>
    </location>
</feature>
<evidence type="ECO:0000256" key="1">
    <source>
        <dbReference type="SAM" id="MobiDB-lite"/>
    </source>
</evidence>
<gene>
    <name evidence="2" type="ORF">CTEN210_05379</name>
</gene>
<proteinExistence type="predicted"/>
<name>A0AAD3H3Q0_9STRA</name>
<dbReference type="InterPro" id="IPR013947">
    <property type="entry name" value="Mediator_Med14"/>
</dbReference>
<comment type="caution">
    <text evidence="2">The sequence shown here is derived from an EMBL/GenBank/DDBJ whole genome shotgun (WGS) entry which is preliminary data.</text>
</comment>
<dbReference type="GO" id="GO:0003712">
    <property type="term" value="F:transcription coregulator activity"/>
    <property type="evidence" value="ECO:0007669"/>
    <property type="project" value="InterPro"/>
</dbReference>
<dbReference type="AlphaFoldDB" id="A0AAD3H3Q0"/>
<keyword evidence="3" id="KW-1185">Reference proteome</keyword>
<dbReference type="Proteomes" id="UP001054902">
    <property type="component" value="Unassembled WGS sequence"/>
</dbReference>
<feature type="compositionally biased region" description="Basic and acidic residues" evidence="1">
    <location>
        <begin position="7"/>
        <end position="16"/>
    </location>
</feature>